<reference evidence="11 12" key="1">
    <citation type="journal article" date="2011" name="Science">
        <title>The Selaginella genome identifies genetic changes associated with the evolution of vascular plants.</title>
        <authorList>
            <person name="Banks J.A."/>
            <person name="Nishiyama T."/>
            <person name="Hasebe M."/>
            <person name="Bowman J.L."/>
            <person name="Gribskov M."/>
            <person name="dePamphilis C."/>
            <person name="Albert V.A."/>
            <person name="Aono N."/>
            <person name="Aoyama T."/>
            <person name="Ambrose B.A."/>
            <person name="Ashton N.W."/>
            <person name="Axtell M.J."/>
            <person name="Barker E."/>
            <person name="Barker M.S."/>
            <person name="Bennetzen J.L."/>
            <person name="Bonawitz N.D."/>
            <person name="Chapple C."/>
            <person name="Cheng C."/>
            <person name="Correa L.G."/>
            <person name="Dacre M."/>
            <person name="DeBarry J."/>
            <person name="Dreyer I."/>
            <person name="Elias M."/>
            <person name="Engstrom E.M."/>
            <person name="Estelle M."/>
            <person name="Feng L."/>
            <person name="Finet C."/>
            <person name="Floyd S.K."/>
            <person name="Frommer W.B."/>
            <person name="Fujita T."/>
            <person name="Gramzow L."/>
            <person name="Gutensohn M."/>
            <person name="Harholt J."/>
            <person name="Hattori M."/>
            <person name="Heyl A."/>
            <person name="Hirai T."/>
            <person name="Hiwatashi Y."/>
            <person name="Ishikawa M."/>
            <person name="Iwata M."/>
            <person name="Karol K.G."/>
            <person name="Koehler B."/>
            <person name="Kolukisaoglu U."/>
            <person name="Kubo M."/>
            <person name="Kurata T."/>
            <person name="Lalonde S."/>
            <person name="Li K."/>
            <person name="Li Y."/>
            <person name="Litt A."/>
            <person name="Lyons E."/>
            <person name="Manning G."/>
            <person name="Maruyama T."/>
            <person name="Michael T.P."/>
            <person name="Mikami K."/>
            <person name="Miyazaki S."/>
            <person name="Morinaga S."/>
            <person name="Murata T."/>
            <person name="Mueller-Roeber B."/>
            <person name="Nelson D.R."/>
            <person name="Obara M."/>
            <person name="Oguri Y."/>
            <person name="Olmstead R.G."/>
            <person name="Onodera N."/>
            <person name="Petersen B.L."/>
            <person name="Pils B."/>
            <person name="Prigge M."/>
            <person name="Rensing S.A."/>
            <person name="Riano-Pachon D.M."/>
            <person name="Roberts A.W."/>
            <person name="Sato Y."/>
            <person name="Scheller H.V."/>
            <person name="Schulz B."/>
            <person name="Schulz C."/>
            <person name="Shakirov E.V."/>
            <person name="Shibagaki N."/>
            <person name="Shinohara N."/>
            <person name="Shippen D.E."/>
            <person name="Soerensen I."/>
            <person name="Sotooka R."/>
            <person name="Sugimoto N."/>
            <person name="Sugita M."/>
            <person name="Sumikawa N."/>
            <person name="Tanurdzic M."/>
            <person name="Theissen G."/>
            <person name="Ulvskov P."/>
            <person name="Wakazuki S."/>
            <person name="Weng J.K."/>
            <person name="Willats W.W."/>
            <person name="Wipf D."/>
            <person name="Wolf P.G."/>
            <person name="Yang L."/>
            <person name="Zimmer A.D."/>
            <person name="Zhu Q."/>
            <person name="Mitros T."/>
            <person name="Hellsten U."/>
            <person name="Loque D."/>
            <person name="Otillar R."/>
            <person name="Salamov A."/>
            <person name="Schmutz J."/>
            <person name="Shapiro H."/>
            <person name="Lindquist E."/>
            <person name="Lucas S."/>
            <person name="Rokhsar D."/>
            <person name="Grigoriev I.V."/>
        </authorList>
    </citation>
    <scope>NUCLEOTIDE SEQUENCE [LARGE SCALE GENOMIC DNA]</scope>
</reference>
<dbReference type="OMA" id="APKCCEN"/>
<evidence type="ECO:0000259" key="9">
    <source>
        <dbReference type="PROSITE" id="PS50072"/>
    </source>
</evidence>
<dbReference type="STRING" id="88036.D8R3F1"/>
<evidence type="ECO:0000256" key="8">
    <source>
        <dbReference type="RuleBase" id="RU365081"/>
    </source>
</evidence>
<dbReference type="FunFam" id="3.30.70.330:FF:000455">
    <property type="entry name" value="Peptidyl-prolyl cis-trans isomerase"/>
    <property type="match status" value="1"/>
</dbReference>
<dbReference type="FunCoup" id="D8R3F1">
    <property type="interactions" value="4355"/>
</dbReference>
<dbReference type="KEGG" id="smo:SELMODRAFT_84140"/>
<comment type="function">
    <text evidence="8">PPIases accelerate the folding of proteins. It catalyzes the cis-trans isomerization of proline imidic peptide bonds in oligopeptides.</text>
</comment>
<keyword evidence="12" id="KW-1185">Reference proteome</keyword>
<dbReference type="InParanoid" id="D8R3F1"/>
<dbReference type="Gramene" id="EFJ33268">
    <property type="protein sequence ID" value="EFJ33268"/>
    <property type="gene ID" value="SELMODRAFT_84140"/>
</dbReference>
<dbReference type="SUPFAM" id="SSF50891">
    <property type="entry name" value="Cyclophilin-like"/>
    <property type="match status" value="1"/>
</dbReference>
<sequence>MAVLLSTSVGDIVIDLHAESCPITCKNFLKLCKIKYYNNCLFHSVQKDFIAQTGDPTGTGRGGDSIYKFLYGDQARFFEDEINQRLKHDKVGVVAMASAGEGQNASQFYITLRDGLDYLDEKHTIFGEVAEGFETLTRINEAYVDDNHRPYKNIRIKHTSILDDPFDDPPELAELIPDRSPELKPEEGIDVRLEDDWVPLEELHDAEEVEKNVRSREAHTRAVVLEMVGDIPDAEVRPPDNVLFVCKLNPTTQDEDLEVIFQRFGKVISADIIRDHKTGDSLCYGFVEFEARESCEAAYFKMDNVLIDDRRIHVDFSQSVSKLWNRYHKFGAQDDKQGTNLCDTFLCGT</sequence>
<dbReference type="eggNOG" id="KOG0415">
    <property type="taxonomic scope" value="Eukaryota"/>
</dbReference>
<proteinExistence type="inferred from homology"/>
<dbReference type="InterPro" id="IPR012677">
    <property type="entry name" value="Nucleotide-bd_a/b_plait_sf"/>
</dbReference>
<dbReference type="InterPro" id="IPR035538">
    <property type="entry name" value="Cyclophilin_PPIL4"/>
</dbReference>
<dbReference type="OrthoDB" id="2083at2759"/>
<dbReference type="PRINTS" id="PR00153">
    <property type="entry name" value="CSAPPISMRASE"/>
</dbReference>
<name>D8R3F1_SELML</name>
<dbReference type="PROSITE" id="PS50102">
    <property type="entry name" value="RRM"/>
    <property type="match status" value="1"/>
</dbReference>
<dbReference type="PANTHER" id="PTHR45843">
    <property type="entry name" value="PEPTIDYL-PROLYL CIS-TRANS ISOMERASE-LIKE 4"/>
    <property type="match status" value="1"/>
</dbReference>
<dbReference type="InterPro" id="IPR035542">
    <property type="entry name" value="CRIP"/>
</dbReference>
<dbReference type="CDD" id="cd12235">
    <property type="entry name" value="RRM_PPIL4"/>
    <property type="match status" value="1"/>
</dbReference>
<accession>D8R3F1</accession>
<dbReference type="Gene3D" id="2.40.100.10">
    <property type="entry name" value="Cyclophilin-like"/>
    <property type="match status" value="1"/>
</dbReference>
<comment type="similarity">
    <text evidence="8">Belongs to the cyclophilin-type PPIase family. PPIL4 subfamily.</text>
</comment>
<keyword evidence="5 8" id="KW-0413">Isomerase</keyword>
<dbReference type="GO" id="GO:0003755">
    <property type="term" value="F:peptidyl-prolyl cis-trans isomerase activity"/>
    <property type="evidence" value="ECO:0007669"/>
    <property type="project" value="UniProtKB-UniRule"/>
</dbReference>
<dbReference type="PANTHER" id="PTHR45843:SF1">
    <property type="entry name" value="PEPTIDYL-PROLYL CIS-TRANS ISOMERASE-LIKE 4"/>
    <property type="match status" value="1"/>
</dbReference>
<dbReference type="HOGENOM" id="CLU_018791_2_0_1"/>
<dbReference type="InterPro" id="IPR035979">
    <property type="entry name" value="RBD_domain_sf"/>
</dbReference>
<evidence type="ECO:0000256" key="2">
    <source>
        <dbReference type="ARBA" id="ARBA00004123"/>
    </source>
</evidence>
<evidence type="ECO:0000256" key="5">
    <source>
        <dbReference type="ARBA" id="ARBA00023235"/>
    </source>
</evidence>
<dbReference type="AlphaFoldDB" id="D8R3F1"/>
<comment type="subcellular location">
    <subcellularLocation>
        <location evidence="2 8">Nucleus</location>
    </subcellularLocation>
</comment>
<dbReference type="Pfam" id="PF00076">
    <property type="entry name" value="RRM_1"/>
    <property type="match status" value="1"/>
</dbReference>
<evidence type="ECO:0000313" key="11">
    <source>
        <dbReference type="EMBL" id="EFJ33268.1"/>
    </source>
</evidence>
<keyword evidence="3 7" id="KW-0694">RNA-binding</keyword>
<dbReference type="GO" id="GO:0005634">
    <property type="term" value="C:nucleus"/>
    <property type="evidence" value="ECO:0000318"/>
    <property type="project" value="GO_Central"/>
</dbReference>
<dbReference type="InterPro" id="IPR029000">
    <property type="entry name" value="Cyclophilin-like_dom_sf"/>
</dbReference>
<evidence type="ECO:0000256" key="6">
    <source>
        <dbReference type="ARBA" id="ARBA00023242"/>
    </source>
</evidence>
<dbReference type="EC" id="5.2.1.8" evidence="8"/>
<dbReference type="CDD" id="cd01921">
    <property type="entry name" value="cyclophilin_RRM"/>
    <property type="match status" value="1"/>
</dbReference>
<dbReference type="PROSITE" id="PS50072">
    <property type="entry name" value="CSA_PPIASE_2"/>
    <property type="match status" value="1"/>
</dbReference>
<keyword evidence="4 8" id="KW-0697">Rotamase</keyword>
<dbReference type="FunFam" id="2.40.100.10:FF:000015">
    <property type="entry name" value="Peptidyl-prolyl cis-trans isomerase"/>
    <property type="match status" value="1"/>
</dbReference>
<gene>
    <name evidence="11" type="ORF">SELMODRAFT_84140</name>
</gene>
<dbReference type="Proteomes" id="UP000001514">
    <property type="component" value="Unassembled WGS sequence"/>
</dbReference>
<protein>
    <recommendedName>
        <fullName evidence="8">Peptidyl-prolyl cis-trans isomerase</fullName>
        <shortName evidence="8">PPIase</shortName>
        <ecNumber evidence="8">5.2.1.8</ecNumber>
    </recommendedName>
</protein>
<dbReference type="EMBL" id="GL377571">
    <property type="protein sequence ID" value="EFJ33268.1"/>
    <property type="molecule type" value="Genomic_DNA"/>
</dbReference>
<evidence type="ECO:0000256" key="4">
    <source>
        <dbReference type="ARBA" id="ARBA00023110"/>
    </source>
</evidence>
<dbReference type="Gene3D" id="3.30.70.330">
    <property type="match status" value="1"/>
</dbReference>
<evidence type="ECO:0000259" key="10">
    <source>
        <dbReference type="PROSITE" id="PS50102"/>
    </source>
</evidence>
<dbReference type="GO" id="GO:0003723">
    <property type="term" value="F:RNA binding"/>
    <property type="evidence" value="ECO:0007669"/>
    <property type="project" value="UniProtKB-UniRule"/>
</dbReference>
<evidence type="ECO:0000256" key="7">
    <source>
        <dbReference type="PROSITE-ProRule" id="PRU00176"/>
    </source>
</evidence>
<comment type="catalytic activity">
    <reaction evidence="1 8">
        <text>[protein]-peptidylproline (omega=180) = [protein]-peptidylproline (omega=0)</text>
        <dbReference type="Rhea" id="RHEA:16237"/>
        <dbReference type="Rhea" id="RHEA-COMP:10747"/>
        <dbReference type="Rhea" id="RHEA-COMP:10748"/>
        <dbReference type="ChEBI" id="CHEBI:83833"/>
        <dbReference type="ChEBI" id="CHEBI:83834"/>
        <dbReference type="EC" id="5.2.1.8"/>
    </reaction>
</comment>
<organism evidence="12">
    <name type="scientific">Selaginella moellendorffii</name>
    <name type="common">Spikemoss</name>
    <dbReference type="NCBI Taxonomy" id="88036"/>
    <lineage>
        <taxon>Eukaryota</taxon>
        <taxon>Viridiplantae</taxon>
        <taxon>Streptophyta</taxon>
        <taxon>Embryophyta</taxon>
        <taxon>Tracheophyta</taxon>
        <taxon>Lycopodiopsida</taxon>
        <taxon>Selaginellales</taxon>
        <taxon>Selaginellaceae</taxon>
        <taxon>Selaginella</taxon>
    </lineage>
</organism>
<dbReference type="Pfam" id="PF00160">
    <property type="entry name" value="Pro_isomerase"/>
    <property type="match status" value="1"/>
</dbReference>
<evidence type="ECO:0000256" key="1">
    <source>
        <dbReference type="ARBA" id="ARBA00000971"/>
    </source>
</evidence>
<feature type="domain" description="PPIase cyclophilin-type" evidence="9">
    <location>
        <begin position="6"/>
        <end position="161"/>
    </location>
</feature>
<dbReference type="InterPro" id="IPR000504">
    <property type="entry name" value="RRM_dom"/>
</dbReference>
<dbReference type="SUPFAM" id="SSF54928">
    <property type="entry name" value="RNA-binding domain, RBD"/>
    <property type="match status" value="1"/>
</dbReference>
<keyword evidence="6 8" id="KW-0539">Nucleus</keyword>
<feature type="domain" description="RRM" evidence="10">
    <location>
        <begin position="241"/>
        <end position="319"/>
    </location>
</feature>
<dbReference type="InterPro" id="IPR002130">
    <property type="entry name" value="Cyclophilin-type_PPIase_dom"/>
</dbReference>
<evidence type="ECO:0000313" key="12">
    <source>
        <dbReference type="Proteomes" id="UP000001514"/>
    </source>
</evidence>
<evidence type="ECO:0000256" key="3">
    <source>
        <dbReference type="ARBA" id="ARBA00022884"/>
    </source>
</evidence>
<dbReference type="SMART" id="SM00360">
    <property type="entry name" value="RRM"/>
    <property type="match status" value="1"/>
</dbReference>